<keyword evidence="1" id="KW-1133">Transmembrane helix</keyword>
<feature type="transmembrane region" description="Helical" evidence="1">
    <location>
        <begin position="23"/>
        <end position="44"/>
    </location>
</feature>
<dbReference type="Proteomes" id="UP001261624">
    <property type="component" value="Unassembled WGS sequence"/>
</dbReference>
<dbReference type="RefSeq" id="WP_311684107.1">
    <property type="nucleotide sequence ID" value="NZ_JAVRHM010000009.1"/>
</dbReference>
<reference evidence="2 3" key="1">
    <citation type="submission" date="2023-09" db="EMBL/GenBank/DDBJ databases">
        <authorList>
            <person name="Rey-Velasco X."/>
        </authorList>
    </citation>
    <scope>NUCLEOTIDE SEQUENCE [LARGE SCALE GENOMIC DNA]</scope>
    <source>
        <strain evidence="2 3">F188</strain>
    </source>
</reference>
<sequence length="52" mass="5516">MDVAKTAKETGEKAAKIWAAKKGLGLFGGLLKWGAIAGVAYLGYKIYKDNAE</sequence>
<accession>A0ABU3E257</accession>
<protein>
    <submittedName>
        <fullName evidence="2">Uncharacterized protein</fullName>
    </submittedName>
</protein>
<organism evidence="2 3">
    <name type="scientific">Autumnicola patrickiae</name>
    <dbReference type="NCBI Taxonomy" id="3075591"/>
    <lineage>
        <taxon>Bacteria</taxon>
        <taxon>Pseudomonadati</taxon>
        <taxon>Bacteroidota</taxon>
        <taxon>Flavobacteriia</taxon>
        <taxon>Flavobacteriales</taxon>
        <taxon>Flavobacteriaceae</taxon>
        <taxon>Autumnicola</taxon>
    </lineage>
</organism>
<keyword evidence="1" id="KW-0812">Transmembrane</keyword>
<proteinExistence type="predicted"/>
<gene>
    <name evidence="2" type="ORF">RM549_09495</name>
</gene>
<evidence type="ECO:0000313" key="2">
    <source>
        <dbReference type="EMBL" id="MDT0690017.1"/>
    </source>
</evidence>
<dbReference type="EMBL" id="JAVRHM010000009">
    <property type="protein sequence ID" value="MDT0690017.1"/>
    <property type="molecule type" value="Genomic_DNA"/>
</dbReference>
<name>A0ABU3E257_9FLAO</name>
<keyword evidence="3" id="KW-1185">Reference proteome</keyword>
<comment type="caution">
    <text evidence="2">The sequence shown here is derived from an EMBL/GenBank/DDBJ whole genome shotgun (WGS) entry which is preliminary data.</text>
</comment>
<evidence type="ECO:0000313" key="3">
    <source>
        <dbReference type="Proteomes" id="UP001261624"/>
    </source>
</evidence>
<evidence type="ECO:0000256" key="1">
    <source>
        <dbReference type="SAM" id="Phobius"/>
    </source>
</evidence>
<keyword evidence="1" id="KW-0472">Membrane</keyword>